<dbReference type="RefSeq" id="WP_244561797.1">
    <property type="nucleotide sequence ID" value="NZ_FXBL01000004.1"/>
</dbReference>
<feature type="transmembrane region" description="Helical" evidence="2">
    <location>
        <begin position="201"/>
        <end position="221"/>
    </location>
</feature>
<evidence type="ECO:0000259" key="3">
    <source>
        <dbReference type="PROSITE" id="PS50887"/>
    </source>
</evidence>
<feature type="transmembrane region" description="Helical" evidence="2">
    <location>
        <begin position="31"/>
        <end position="53"/>
    </location>
</feature>
<organism evidence="4 5">
    <name type="scientific">Mesorhizobium australicum</name>
    <dbReference type="NCBI Taxonomy" id="536018"/>
    <lineage>
        <taxon>Bacteria</taxon>
        <taxon>Pseudomonadati</taxon>
        <taxon>Pseudomonadota</taxon>
        <taxon>Alphaproteobacteria</taxon>
        <taxon>Hyphomicrobiales</taxon>
        <taxon>Phyllobacteriaceae</taxon>
        <taxon>Mesorhizobium</taxon>
    </lineage>
</organism>
<name>A0A1X7PIB9_9HYPH</name>
<dbReference type="GO" id="GO:1902201">
    <property type="term" value="P:negative regulation of bacterial-type flagellum-dependent cell motility"/>
    <property type="evidence" value="ECO:0007669"/>
    <property type="project" value="TreeGrafter"/>
</dbReference>
<dbReference type="InterPro" id="IPR029787">
    <property type="entry name" value="Nucleotide_cyclase"/>
</dbReference>
<keyword evidence="2" id="KW-0812">Transmembrane</keyword>
<dbReference type="Proteomes" id="UP000193083">
    <property type="component" value="Unassembled WGS sequence"/>
</dbReference>
<evidence type="ECO:0000313" key="4">
    <source>
        <dbReference type="EMBL" id="SMH50366.1"/>
    </source>
</evidence>
<dbReference type="InterPro" id="IPR050469">
    <property type="entry name" value="Diguanylate_Cyclase"/>
</dbReference>
<evidence type="ECO:0000256" key="1">
    <source>
        <dbReference type="ARBA" id="ARBA00012528"/>
    </source>
</evidence>
<feature type="transmembrane region" description="Helical" evidence="2">
    <location>
        <begin position="6"/>
        <end position="24"/>
    </location>
</feature>
<dbReference type="GO" id="GO:0052621">
    <property type="term" value="F:diguanylate cyclase activity"/>
    <property type="evidence" value="ECO:0007669"/>
    <property type="project" value="UniProtKB-EC"/>
</dbReference>
<dbReference type="Gene3D" id="3.30.70.270">
    <property type="match status" value="1"/>
</dbReference>
<dbReference type="AlphaFoldDB" id="A0A1X7PIB9"/>
<accession>A0A1X7PIB9</accession>
<feature type="transmembrane region" description="Helical" evidence="2">
    <location>
        <begin position="130"/>
        <end position="152"/>
    </location>
</feature>
<dbReference type="EMBL" id="FXBL01000004">
    <property type="protein sequence ID" value="SMH50366.1"/>
    <property type="molecule type" value="Genomic_DNA"/>
</dbReference>
<feature type="transmembrane region" description="Helical" evidence="2">
    <location>
        <begin position="164"/>
        <end position="189"/>
    </location>
</feature>
<dbReference type="EC" id="2.7.7.65" evidence="1"/>
<feature type="transmembrane region" description="Helical" evidence="2">
    <location>
        <begin position="91"/>
        <end position="110"/>
    </location>
</feature>
<dbReference type="InterPro" id="IPR043128">
    <property type="entry name" value="Rev_trsase/Diguanyl_cyclase"/>
</dbReference>
<keyword evidence="2" id="KW-1133">Transmembrane helix</keyword>
<sequence>MTNAFLLLVEALGYFGLMAVLFALRGRIGLGVFMTALAGMHFLETYLASVFYVAAPLGILSPGSTVLFSGKLVMLLLLYMKEDAATVRQPIYGLLVGNLLTLGLVGVLRFHSVEPLPGGAMPDMSFIDDMGWLMAWGTALLFIDAILIILLYEALGRVLRTNLFLRIFVSVAIILTFDQIGFFTVLHLLTDAPWSAFFGGWAGKMAAALVYSMLTLAYLRWFERGELPVPRGVSDVFEALTYRERYNALVEHAGRDALTGLMHRGRFNELGAQAVATSQATGRPLTLLIIDVDHFKSINDHHGHAEGDRVLQTIAATLVNQVGPKDTVFRIGGEEFAVLCPYPHALGRLLGETIRQVICLDDGSAPRCTVSVGVATTGPSVQSLEELFALADRRLYMAKDGGRNRVVGEGPAEGWTGSTAISF</sequence>
<dbReference type="InterPro" id="IPR000160">
    <property type="entry name" value="GGDEF_dom"/>
</dbReference>
<dbReference type="InterPro" id="IPR048533">
    <property type="entry name" value="VUPS"/>
</dbReference>
<dbReference type="SMART" id="SM00267">
    <property type="entry name" value="GGDEF"/>
    <property type="match status" value="1"/>
</dbReference>
<dbReference type="SUPFAM" id="SSF55073">
    <property type="entry name" value="Nucleotide cyclase"/>
    <property type="match status" value="1"/>
</dbReference>
<dbReference type="NCBIfam" id="TIGR00254">
    <property type="entry name" value="GGDEF"/>
    <property type="match status" value="1"/>
</dbReference>
<feature type="transmembrane region" description="Helical" evidence="2">
    <location>
        <begin position="59"/>
        <end position="79"/>
    </location>
</feature>
<dbReference type="Pfam" id="PF20973">
    <property type="entry name" value="VUPS"/>
    <property type="match status" value="1"/>
</dbReference>
<feature type="domain" description="GGDEF" evidence="3">
    <location>
        <begin position="283"/>
        <end position="411"/>
    </location>
</feature>
<reference evidence="4 5" key="1">
    <citation type="submission" date="2017-04" db="EMBL/GenBank/DDBJ databases">
        <authorList>
            <person name="Afonso C.L."/>
            <person name="Miller P.J."/>
            <person name="Scott M.A."/>
            <person name="Spackman E."/>
            <person name="Goraichik I."/>
            <person name="Dimitrov K.M."/>
            <person name="Suarez D.L."/>
            <person name="Swayne D.E."/>
        </authorList>
    </citation>
    <scope>NUCLEOTIDE SEQUENCE [LARGE SCALE GENOMIC DNA]</scope>
    <source>
        <strain evidence="4 5">B5P</strain>
    </source>
</reference>
<evidence type="ECO:0000256" key="2">
    <source>
        <dbReference type="SAM" id="Phobius"/>
    </source>
</evidence>
<dbReference type="PROSITE" id="PS50887">
    <property type="entry name" value="GGDEF"/>
    <property type="match status" value="1"/>
</dbReference>
<gene>
    <name evidence="4" type="ORF">SAMN02982922_4145</name>
</gene>
<dbReference type="Pfam" id="PF00990">
    <property type="entry name" value="GGDEF"/>
    <property type="match status" value="1"/>
</dbReference>
<dbReference type="CDD" id="cd01949">
    <property type="entry name" value="GGDEF"/>
    <property type="match status" value="1"/>
</dbReference>
<dbReference type="GO" id="GO:0005886">
    <property type="term" value="C:plasma membrane"/>
    <property type="evidence" value="ECO:0007669"/>
    <property type="project" value="TreeGrafter"/>
</dbReference>
<dbReference type="GO" id="GO:0043709">
    <property type="term" value="P:cell adhesion involved in single-species biofilm formation"/>
    <property type="evidence" value="ECO:0007669"/>
    <property type="project" value="TreeGrafter"/>
</dbReference>
<dbReference type="FunFam" id="3.30.70.270:FF:000001">
    <property type="entry name" value="Diguanylate cyclase domain protein"/>
    <property type="match status" value="1"/>
</dbReference>
<keyword evidence="2" id="KW-0472">Membrane</keyword>
<evidence type="ECO:0000313" key="5">
    <source>
        <dbReference type="Proteomes" id="UP000193083"/>
    </source>
</evidence>
<dbReference type="PANTHER" id="PTHR45138">
    <property type="entry name" value="REGULATORY COMPONENTS OF SENSORY TRANSDUCTION SYSTEM"/>
    <property type="match status" value="1"/>
</dbReference>
<dbReference type="PANTHER" id="PTHR45138:SF24">
    <property type="entry name" value="DIGUANYLATE CYCLASE DGCC-RELATED"/>
    <property type="match status" value="1"/>
</dbReference>
<keyword evidence="5" id="KW-1185">Reference proteome</keyword>
<protein>
    <recommendedName>
        <fullName evidence="1">diguanylate cyclase</fullName>
        <ecNumber evidence="1">2.7.7.65</ecNumber>
    </recommendedName>
</protein>
<proteinExistence type="predicted"/>